<evidence type="ECO:0000313" key="3">
    <source>
        <dbReference type="Proteomes" id="UP000273143"/>
    </source>
</evidence>
<evidence type="ECO:0000313" key="2">
    <source>
        <dbReference type="EMBL" id="AZS49483.1"/>
    </source>
</evidence>
<dbReference type="Proteomes" id="UP000273143">
    <property type="component" value="Chromosome"/>
</dbReference>
<dbReference type="PANTHER" id="PTHR30535:SF4">
    <property type="entry name" value="HEMIN-BINDING PERIPLASMIC PROTEIN HMUT"/>
    <property type="match status" value="1"/>
</dbReference>
<protein>
    <submittedName>
        <fullName evidence="2">Hemin ABC transporter substrate-binding protein</fullName>
    </submittedName>
</protein>
<dbReference type="KEGG" id="emo:DM558_01240"/>
<dbReference type="InterPro" id="IPR002491">
    <property type="entry name" value="ABC_transptr_periplasmic_BD"/>
</dbReference>
<feature type="domain" description="Fe/B12 periplasmic-binding" evidence="1">
    <location>
        <begin position="26"/>
        <end position="285"/>
    </location>
</feature>
<organism evidence="2 3">
    <name type="scientific">Entomomonas moraniae</name>
    <dbReference type="NCBI Taxonomy" id="2213226"/>
    <lineage>
        <taxon>Bacteria</taxon>
        <taxon>Pseudomonadati</taxon>
        <taxon>Pseudomonadota</taxon>
        <taxon>Gammaproteobacteria</taxon>
        <taxon>Pseudomonadales</taxon>
        <taxon>Pseudomonadaceae</taxon>
        <taxon>Entomomonas</taxon>
    </lineage>
</organism>
<proteinExistence type="predicted"/>
<gene>
    <name evidence="2" type="ORF">DM558_01240</name>
</gene>
<dbReference type="RefSeq" id="WP_127161694.1">
    <property type="nucleotide sequence ID" value="NZ_CP029822.1"/>
</dbReference>
<dbReference type="InterPro" id="IPR050902">
    <property type="entry name" value="ABC_Transporter_SBP"/>
</dbReference>
<dbReference type="AlphaFoldDB" id="A0A3S9XAL5"/>
<dbReference type="EMBL" id="CP029822">
    <property type="protein sequence ID" value="AZS49483.1"/>
    <property type="molecule type" value="Genomic_DNA"/>
</dbReference>
<dbReference type="SUPFAM" id="SSF53807">
    <property type="entry name" value="Helical backbone' metal receptor"/>
    <property type="match status" value="1"/>
</dbReference>
<dbReference type="Pfam" id="PF01497">
    <property type="entry name" value="Peripla_BP_2"/>
    <property type="match status" value="1"/>
</dbReference>
<sequence length="293" mass="31685">MRKYWLILLFFVGMVCYVSAGESHPRVVSAGGSITEWIVALGAENDLVGVDTTSLYPERIRKLPKVGYQRQLNAEGVASLKPTLVVGTPEMGPETVMKQLNDLGIRVETLSNTADFKAVADNLTTLGKLLNKEEQAKQLYQSYHAKFDQVDQLVKKAQGQNKPPKVILVMGIQGGLLAAGRGTTSDWLIKQAGGKNVVSFDGYKSISNEALLALKPDVIIIANRTGRLNDEAIKKMVDADPSLALTNAVKNNKVIGLDASLLVAGLGPRLSDEALRLVAIFYNLPSVQTVLVN</sequence>
<evidence type="ECO:0000259" key="1">
    <source>
        <dbReference type="PROSITE" id="PS50983"/>
    </source>
</evidence>
<accession>A0A3S9XAL5</accession>
<keyword evidence="3" id="KW-1185">Reference proteome</keyword>
<reference evidence="3" key="1">
    <citation type="submission" date="2018-06" db="EMBL/GenBank/DDBJ databases">
        <title>Complete genome of Pseudomonas insecticola strain QZS01.</title>
        <authorList>
            <person name="Wang J."/>
            <person name="Su Q."/>
        </authorList>
    </citation>
    <scope>NUCLEOTIDE SEQUENCE [LARGE SCALE GENOMIC DNA]</scope>
    <source>
        <strain evidence="3">QZS01</strain>
    </source>
</reference>
<dbReference type="Gene3D" id="3.40.50.1980">
    <property type="entry name" value="Nitrogenase molybdenum iron protein domain"/>
    <property type="match status" value="2"/>
</dbReference>
<dbReference type="PANTHER" id="PTHR30535">
    <property type="entry name" value="VITAMIN B12-BINDING PROTEIN"/>
    <property type="match status" value="1"/>
</dbReference>
<dbReference type="PROSITE" id="PS50983">
    <property type="entry name" value="FE_B12_PBP"/>
    <property type="match status" value="1"/>
</dbReference>
<name>A0A3S9XAL5_9GAMM</name>